<dbReference type="AlphaFoldDB" id="A0A438IB21"/>
<evidence type="ECO:0000313" key="3">
    <source>
        <dbReference type="Proteomes" id="UP000288805"/>
    </source>
</evidence>
<sequence length="142" mass="15862">MVCGICHFPSAPEDCEIFLSAILFCTLGKTTGIHILRFTPICFQNLSGVPGFSGKLWEFVFSLTIQNGFWRCSNGPLQLQQSSSSSSPQTQEQLRHCTHIRYLSLSLSLSLSLFLSFLILYAHSCSSDVMKTLQNHLLLQTN</sequence>
<keyword evidence="1" id="KW-0812">Transmembrane</keyword>
<evidence type="ECO:0000313" key="2">
    <source>
        <dbReference type="EMBL" id="RVW93857.1"/>
    </source>
</evidence>
<accession>A0A438IB21</accession>
<feature type="transmembrane region" description="Helical" evidence="1">
    <location>
        <begin position="102"/>
        <end position="122"/>
    </location>
</feature>
<name>A0A438IB21_VITVI</name>
<keyword evidence="1" id="KW-0472">Membrane</keyword>
<comment type="caution">
    <text evidence="2">The sequence shown here is derived from an EMBL/GenBank/DDBJ whole genome shotgun (WGS) entry which is preliminary data.</text>
</comment>
<evidence type="ECO:0000256" key="1">
    <source>
        <dbReference type="SAM" id="Phobius"/>
    </source>
</evidence>
<dbReference type="EMBL" id="QGNW01000126">
    <property type="protein sequence ID" value="RVW93857.1"/>
    <property type="molecule type" value="Genomic_DNA"/>
</dbReference>
<keyword evidence="1" id="KW-1133">Transmembrane helix</keyword>
<gene>
    <name evidence="2" type="ORF">CK203_028172</name>
</gene>
<dbReference type="Proteomes" id="UP000288805">
    <property type="component" value="Unassembled WGS sequence"/>
</dbReference>
<reference evidence="2 3" key="1">
    <citation type="journal article" date="2018" name="PLoS Genet.">
        <title>Population sequencing reveals clonal diversity and ancestral inbreeding in the grapevine cultivar Chardonnay.</title>
        <authorList>
            <person name="Roach M.J."/>
            <person name="Johnson D.L."/>
            <person name="Bohlmann J."/>
            <person name="van Vuuren H.J."/>
            <person name="Jones S.J."/>
            <person name="Pretorius I.S."/>
            <person name="Schmidt S.A."/>
            <person name="Borneman A.R."/>
        </authorList>
    </citation>
    <scope>NUCLEOTIDE SEQUENCE [LARGE SCALE GENOMIC DNA]</scope>
    <source>
        <strain evidence="3">cv. Chardonnay</strain>
        <tissue evidence="2">Leaf</tissue>
    </source>
</reference>
<organism evidence="2 3">
    <name type="scientific">Vitis vinifera</name>
    <name type="common">Grape</name>
    <dbReference type="NCBI Taxonomy" id="29760"/>
    <lineage>
        <taxon>Eukaryota</taxon>
        <taxon>Viridiplantae</taxon>
        <taxon>Streptophyta</taxon>
        <taxon>Embryophyta</taxon>
        <taxon>Tracheophyta</taxon>
        <taxon>Spermatophyta</taxon>
        <taxon>Magnoliopsida</taxon>
        <taxon>eudicotyledons</taxon>
        <taxon>Gunneridae</taxon>
        <taxon>Pentapetalae</taxon>
        <taxon>rosids</taxon>
        <taxon>Vitales</taxon>
        <taxon>Vitaceae</taxon>
        <taxon>Viteae</taxon>
        <taxon>Vitis</taxon>
    </lineage>
</organism>
<protein>
    <submittedName>
        <fullName evidence="2">Uncharacterized protein</fullName>
    </submittedName>
</protein>
<proteinExistence type="predicted"/>